<proteinExistence type="predicted"/>
<dbReference type="AlphaFoldDB" id="A0A923I8G6"/>
<keyword evidence="2" id="KW-1185">Reference proteome</keyword>
<organism evidence="1 2">
    <name type="scientific">Anaerofilum hominis</name>
    <dbReference type="NCBI Taxonomy" id="2763016"/>
    <lineage>
        <taxon>Bacteria</taxon>
        <taxon>Bacillati</taxon>
        <taxon>Bacillota</taxon>
        <taxon>Clostridia</taxon>
        <taxon>Eubacteriales</taxon>
        <taxon>Oscillospiraceae</taxon>
        <taxon>Anaerofilum</taxon>
    </lineage>
</organism>
<accession>A0A923I8G6</accession>
<dbReference type="RefSeq" id="WP_186887194.1">
    <property type="nucleotide sequence ID" value="NZ_JACONZ010000001.1"/>
</dbReference>
<evidence type="ECO:0000313" key="2">
    <source>
        <dbReference type="Proteomes" id="UP000659630"/>
    </source>
</evidence>
<gene>
    <name evidence="1" type="ORF">H8S23_05090</name>
</gene>
<name>A0A923I8G6_9FIRM</name>
<dbReference type="Proteomes" id="UP000659630">
    <property type="component" value="Unassembled WGS sequence"/>
</dbReference>
<reference evidence="1" key="1">
    <citation type="submission" date="2020-08" db="EMBL/GenBank/DDBJ databases">
        <title>Genome public.</title>
        <authorList>
            <person name="Liu C."/>
            <person name="Sun Q."/>
        </authorList>
    </citation>
    <scope>NUCLEOTIDE SEQUENCE</scope>
    <source>
        <strain evidence="1">BX8</strain>
    </source>
</reference>
<dbReference type="EMBL" id="JACONZ010000001">
    <property type="protein sequence ID" value="MBC5580872.1"/>
    <property type="molecule type" value="Genomic_DNA"/>
</dbReference>
<comment type="caution">
    <text evidence="1">The sequence shown here is derived from an EMBL/GenBank/DDBJ whole genome shotgun (WGS) entry which is preliminary data.</text>
</comment>
<sequence>MTEYRKKPVGVDAVQPEDPHGCFAALSERRPELGRQDEPARPQVLSVSAFGGGKQARPGGPAVRDISGAFCPGRPDIFAQTYEEVT</sequence>
<evidence type="ECO:0000313" key="1">
    <source>
        <dbReference type="EMBL" id="MBC5580872.1"/>
    </source>
</evidence>
<protein>
    <submittedName>
        <fullName evidence="1">Uncharacterized protein</fullName>
    </submittedName>
</protein>